<organism evidence="1 2">
    <name type="scientific">Eretmocerus hayati</name>
    <dbReference type="NCBI Taxonomy" id="131215"/>
    <lineage>
        <taxon>Eukaryota</taxon>
        <taxon>Metazoa</taxon>
        <taxon>Ecdysozoa</taxon>
        <taxon>Arthropoda</taxon>
        <taxon>Hexapoda</taxon>
        <taxon>Insecta</taxon>
        <taxon>Pterygota</taxon>
        <taxon>Neoptera</taxon>
        <taxon>Endopterygota</taxon>
        <taxon>Hymenoptera</taxon>
        <taxon>Apocrita</taxon>
        <taxon>Proctotrupomorpha</taxon>
        <taxon>Chalcidoidea</taxon>
        <taxon>Aphelinidae</taxon>
        <taxon>Aphelininae</taxon>
        <taxon>Eretmocerus</taxon>
    </lineage>
</organism>
<accession>A0ACC2N0L3</accession>
<evidence type="ECO:0000313" key="1">
    <source>
        <dbReference type="EMBL" id="KAJ8664659.1"/>
    </source>
</evidence>
<name>A0ACC2N0L3_9HYME</name>
<reference evidence="1" key="1">
    <citation type="submission" date="2023-04" db="EMBL/GenBank/DDBJ databases">
        <title>A chromosome-level genome assembly of the parasitoid wasp Eretmocerus hayati.</title>
        <authorList>
            <person name="Zhong Y."/>
            <person name="Liu S."/>
            <person name="Liu Y."/>
        </authorList>
    </citation>
    <scope>NUCLEOTIDE SEQUENCE</scope>
    <source>
        <strain evidence="1">ZJU_SS_LIU_2023</strain>
    </source>
</reference>
<sequence>MKVLLISMVFFAPILAAPRPDYEADVEEARNDIAEKIMALENKVLRILGKDGFYQYMKGDYTGAVEKGAHHNGETVNDTIKRLVNLMYELKEPSRASQPDPFEEICLKEFKESGWPHNAEKTVSSRPECKELYTAEILLGITESVKIAREVLRLL</sequence>
<comment type="caution">
    <text evidence="1">The sequence shown here is derived from an EMBL/GenBank/DDBJ whole genome shotgun (WGS) entry which is preliminary data.</text>
</comment>
<protein>
    <submittedName>
        <fullName evidence="1">Uncharacterized protein</fullName>
    </submittedName>
</protein>
<keyword evidence="2" id="KW-1185">Reference proteome</keyword>
<evidence type="ECO:0000313" key="2">
    <source>
        <dbReference type="Proteomes" id="UP001239111"/>
    </source>
</evidence>
<dbReference type="EMBL" id="CM056744">
    <property type="protein sequence ID" value="KAJ8664659.1"/>
    <property type="molecule type" value="Genomic_DNA"/>
</dbReference>
<dbReference type="Proteomes" id="UP001239111">
    <property type="component" value="Chromosome 4"/>
</dbReference>
<proteinExistence type="predicted"/>
<gene>
    <name evidence="1" type="ORF">QAD02_006321</name>
</gene>